<dbReference type="PANTHER" id="PTHR33336">
    <property type="entry name" value="QUINOL MONOOXYGENASE YGIN-RELATED"/>
    <property type="match status" value="1"/>
</dbReference>
<dbReference type="InterPro" id="IPR011008">
    <property type="entry name" value="Dimeric_a/b-barrel"/>
</dbReference>
<proteinExistence type="predicted"/>
<dbReference type="Gene3D" id="3.30.70.100">
    <property type="match status" value="1"/>
</dbReference>
<gene>
    <name evidence="2" type="ORF">METZ01_LOCUS220920</name>
</gene>
<reference evidence="2" key="1">
    <citation type="submission" date="2018-05" db="EMBL/GenBank/DDBJ databases">
        <authorList>
            <person name="Lanie J.A."/>
            <person name="Ng W.-L."/>
            <person name="Kazmierczak K.M."/>
            <person name="Andrzejewski T.M."/>
            <person name="Davidsen T.M."/>
            <person name="Wayne K.J."/>
            <person name="Tettelin H."/>
            <person name="Glass J.I."/>
            <person name="Rusch D."/>
            <person name="Podicherti R."/>
            <person name="Tsui H.-C.T."/>
            <person name="Winkler M.E."/>
        </authorList>
    </citation>
    <scope>NUCLEOTIDE SEQUENCE</scope>
</reference>
<dbReference type="SUPFAM" id="SSF54909">
    <property type="entry name" value="Dimeric alpha+beta barrel"/>
    <property type="match status" value="1"/>
</dbReference>
<dbReference type="AlphaFoldDB" id="A0A382FYA5"/>
<evidence type="ECO:0000259" key="1">
    <source>
        <dbReference type="PROSITE" id="PS51725"/>
    </source>
</evidence>
<sequence length="99" mass="11452">MSRFAIIAEFELLEGSFDIFHQEVLKNGEASRREEPGCQCFDVLIPNKEENRITLYETYDNEAAFQEHLQSTHFKEFSDRVSGLVTDRKLTKFSVSNDG</sequence>
<accession>A0A382FYA5</accession>
<dbReference type="EMBL" id="UINC01052579">
    <property type="protein sequence ID" value="SVB68066.1"/>
    <property type="molecule type" value="Genomic_DNA"/>
</dbReference>
<dbReference type="InterPro" id="IPR050744">
    <property type="entry name" value="AI-2_Isomerase_LsrG"/>
</dbReference>
<dbReference type="GO" id="GO:0016491">
    <property type="term" value="F:oxidoreductase activity"/>
    <property type="evidence" value="ECO:0007669"/>
    <property type="project" value="TreeGrafter"/>
</dbReference>
<dbReference type="Pfam" id="PF03992">
    <property type="entry name" value="ABM"/>
    <property type="match status" value="1"/>
</dbReference>
<organism evidence="2">
    <name type="scientific">marine metagenome</name>
    <dbReference type="NCBI Taxonomy" id="408172"/>
    <lineage>
        <taxon>unclassified sequences</taxon>
        <taxon>metagenomes</taxon>
        <taxon>ecological metagenomes</taxon>
    </lineage>
</organism>
<dbReference type="GO" id="GO:0005829">
    <property type="term" value="C:cytosol"/>
    <property type="evidence" value="ECO:0007669"/>
    <property type="project" value="TreeGrafter"/>
</dbReference>
<evidence type="ECO:0000313" key="2">
    <source>
        <dbReference type="EMBL" id="SVB68066.1"/>
    </source>
</evidence>
<name>A0A382FYA5_9ZZZZ</name>
<feature type="domain" description="ABM" evidence="1">
    <location>
        <begin position="4"/>
        <end position="93"/>
    </location>
</feature>
<dbReference type="InterPro" id="IPR007138">
    <property type="entry name" value="ABM_dom"/>
</dbReference>
<dbReference type="PROSITE" id="PS51725">
    <property type="entry name" value="ABM"/>
    <property type="match status" value="1"/>
</dbReference>
<dbReference type="PANTHER" id="PTHR33336:SF1">
    <property type="entry name" value="(4S)-4-HYDROXY-5-PHOSPHONOOXYPENTANE-2,3-DIONE ISOMERASE"/>
    <property type="match status" value="1"/>
</dbReference>
<protein>
    <recommendedName>
        <fullName evidence="1">ABM domain-containing protein</fullName>
    </recommendedName>
</protein>